<dbReference type="PANTHER" id="PTHR10869">
    <property type="entry name" value="PROLYL 4-HYDROXYLASE ALPHA SUBUNIT"/>
    <property type="match status" value="1"/>
</dbReference>
<dbReference type="InterPro" id="IPR011990">
    <property type="entry name" value="TPR-like_helical_dom_sf"/>
</dbReference>
<dbReference type="VEuPathDB" id="VectorBase:AAEL017524"/>
<accession>A0A1S4G731</accession>
<dbReference type="EC" id="1.14.11.2" evidence="5"/>
<dbReference type="EnsemblMetazoa" id="AAEL017524-RA">
    <property type="protein sequence ID" value="AAEL017524-PA"/>
    <property type="gene ID" value="AAEL017524"/>
</dbReference>
<evidence type="ECO:0000256" key="12">
    <source>
        <dbReference type="ARBA" id="ARBA00023180"/>
    </source>
</evidence>
<dbReference type="InterPro" id="IPR006620">
    <property type="entry name" value="Pro_4_hyd_alph"/>
</dbReference>
<evidence type="ECO:0000256" key="4">
    <source>
        <dbReference type="ARBA" id="ARBA00006511"/>
    </source>
</evidence>
<dbReference type="Pfam" id="PF08336">
    <property type="entry name" value="P4Ha_N"/>
    <property type="match status" value="1"/>
</dbReference>
<dbReference type="OrthoDB" id="420380at2759"/>
<dbReference type="PANTHER" id="PTHR10869:SF244">
    <property type="entry name" value="PROLYL 4-HYDROXYLASE SUBUNIT ALPHA-2"/>
    <property type="match status" value="1"/>
</dbReference>
<dbReference type="Pfam" id="PF13640">
    <property type="entry name" value="2OG-FeII_Oxy_3"/>
    <property type="match status" value="1"/>
</dbReference>
<evidence type="ECO:0000256" key="8">
    <source>
        <dbReference type="ARBA" id="ARBA00022896"/>
    </source>
</evidence>
<dbReference type="InterPro" id="IPR005123">
    <property type="entry name" value="Oxoglu/Fe-dep_dioxygenase_dom"/>
</dbReference>
<dbReference type="Proteomes" id="UP000008820">
    <property type="component" value="Chromosome 1"/>
</dbReference>
<dbReference type="GO" id="GO:0005506">
    <property type="term" value="F:iron ion binding"/>
    <property type="evidence" value="ECO:0007669"/>
    <property type="project" value="InterPro"/>
</dbReference>
<name>A0A1S4G731_AEDAE</name>
<dbReference type="InterPro" id="IPR044862">
    <property type="entry name" value="Pro_4_hyd_alph_FE2OG_OXY"/>
</dbReference>
<evidence type="ECO:0000313" key="13">
    <source>
        <dbReference type="EnsemblMetazoa" id="AAEL017524-PA"/>
    </source>
</evidence>
<dbReference type="SMART" id="SM00702">
    <property type="entry name" value="P4Hc"/>
    <property type="match status" value="1"/>
</dbReference>
<reference evidence="13 14" key="1">
    <citation type="submission" date="2017-06" db="EMBL/GenBank/DDBJ databases">
        <title>Aedes aegypti genome working group (AGWG) sequencing and assembly.</title>
        <authorList>
            <consortium name="Aedes aegypti Genome Working Group (AGWG)"/>
            <person name="Matthews B.J."/>
        </authorList>
    </citation>
    <scope>NUCLEOTIDE SEQUENCE [LARGE SCALE GENOMIC DNA]</scope>
    <source>
        <strain evidence="13 14">LVP_AGWG</strain>
    </source>
</reference>
<dbReference type="InterPro" id="IPR059068">
    <property type="entry name" value="TPR_P4H"/>
</dbReference>
<keyword evidence="9" id="KW-0223">Dioxygenase</keyword>
<comment type="similarity">
    <text evidence="4">Belongs to the P4HA family.</text>
</comment>
<evidence type="ECO:0000256" key="9">
    <source>
        <dbReference type="ARBA" id="ARBA00022964"/>
    </source>
</evidence>
<evidence type="ECO:0000256" key="6">
    <source>
        <dbReference type="ARBA" id="ARBA00022723"/>
    </source>
</evidence>
<dbReference type="Gene3D" id="6.10.140.1460">
    <property type="match status" value="1"/>
</dbReference>
<keyword evidence="8" id="KW-0847">Vitamin C</keyword>
<evidence type="ECO:0000256" key="3">
    <source>
        <dbReference type="ARBA" id="ARBA00004319"/>
    </source>
</evidence>
<dbReference type="SUPFAM" id="SSF48452">
    <property type="entry name" value="TPR-like"/>
    <property type="match status" value="1"/>
</dbReference>
<comment type="subcellular location">
    <subcellularLocation>
        <location evidence="3">Endoplasmic reticulum lumen</location>
    </subcellularLocation>
</comment>
<dbReference type="Pfam" id="PF23558">
    <property type="entry name" value="TPR_P4H"/>
    <property type="match status" value="1"/>
</dbReference>
<keyword evidence="10" id="KW-0560">Oxidoreductase</keyword>
<reference evidence="13" key="2">
    <citation type="submission" date="2020-05" db="UniProtKB">
        <authorList>
            <consortium name="EnsemblMetazoa"/>
        </authorList>
    </citation>
    <scope>IDENTIFICATION</scope>
    <source>
        <strain evidence="13">LVP_AGWG</strain>
    </source>
</reference>
<gene>
    <name evidence="13" type="primary">23687944</name>
</gene>
<evidence type="ECO:0000256" key="5">
    <source>
        <dbReference type="ARBA" id="ARBA00012269"/>
    </source>
</evidence>
<keyword evidence="7" id="KW-0256">Endoplasmic reticulum</keyword>
<evidence type="ECO:0000256" key="7">
    <source>
        <dbReference type="ARBA" id="ARBA00022824"/>
    </source>
</evidence>
<keyword evidence="12" id="KW-0325">Glycoprotein</keyword>
<dbReference type="GO" id="GO:0004656">
    <property type="term" value="F:procollagen-proline 4-dioxygenase activity"/>
    <property type="evidence" value="ECO:0007669"/>
    <property type="project" value="UniProtKB-EC"/>
</dbReference>
<dbReference type="GO" id="GO:0005788">
    <property type="term" value="C:endoplasmic reticulum lumen"/>
    <property type="evidence" value="ECO:0007669"/>
    <property type="project" value="UniProtKB-SubCell"/>
</dbReference>
<dbReference type="Gene3D" id="2.60.120.620">
    <property type="entry name" value="q2cbj1_9rhob like domain"/>
    <property type="match status" value="1"/>
</dbReference>
<evidence type="ECO:0000256" key="2">
    <source>
        <dbReference type="ARBA" id="ARBA00002035"/>
    </source>
</evidence>
<sequence>MAVKSVFLLLLGNFLLISVQSHNPSEFFTSVANLEDLLESERTILTRLDKYIRLSEEKTKFLKRQKEQMKNEIKDASKDPISFLSNPINAFLLMKRLIDDYKKIDNLMQMGLEVHLFDDSIKQPSNNDYKGVVESMGHLQELYNLKAEDLARGEILGQVKTRELASDECYTIGVIMTQTKQHELAIAWLREALRRWSVEPEKAISKFEILDFLTYSMAEDGQYQESLKYINQMLKIDPKHEATLKKKEVVEQWLSHIEQNGPKQKPSKPHRGLYEPLCRGEYQRTPAQVANLRCRYESKNSSFLKIAPFKLEEASLDPLIVIYHNAISDKEIDQIIQVSKPMLKRSMVGESFSKEVSNERTSQNAWLADYDFELVKVLSLRTEDMTGLDRKSYESLQVNNYGIGGFYLPHFDWVRTNGTEEPYKDMGLGNRIATLMYYLSDVEQGGATVFPQIGVGVFPKKGSAIFWYNLLPDGTGDERTLHGACPVLLGSKWVANKWIHQYHQEFRRPCDLHPNHW</sequence>
<keyword evidence="11" id="KW-0408">Iron</keyword>
<keyword evidence="14" id="KW-1185">Reference proteome</keyword>
<dbReference type="FunFam" id="2.60.120.620:FF:000011">
    <property type="entry name" value="Prolyl alpha subunit"/>
    <property type="match status" value="1"/>
</dbReference>
<dbReference type="AlphaFoldDB" id="A0A1S4G731"/>
<evidence type="ECO:0000256" key="11">
    <source>
        <dbReference type="ARBA" id="ARBA00023004"/>
    </source>
</evidence>
<dbReference type="Gene3D" id="1.25.40.10">
    <property type="entry name" value="Tetratricopeptide repeat domain"/>
    <property type="match status" value="1"/>
</dbReference>
<organism evidence="13 14">
    <name type="scientific">Aedes aegypti</name>
    <name type="common">Yellowfever mosquito</name>
    <name type="synonym">Culex aegypti</name>
    <dbReference type="NCBI Taxonomy" id="7159"/>
    <lineage>
        <taxon>Eukaryota</taxon>
        <taxon>Metazoa</taxon>
        <taxon>Ecdysozoa</taxon>
        <taxon>Arthropoda</taxon>
        <taxon>Hexapoda</taxon>
        <taxon>Insecta</taxon>
        <taxon>Pterygota</taxon>
        <taxon>Neoptera</taxon>
        <taxon>Endopterygota</taxon>
        <taxon>Diptera</taxon>
        <taxon>Nematocera</taxon>
        <taxon>Culicoidea</taxon>
        <taxon>Culicidae</taxon>
        <taxon>Culicinae</taxon>
        <taxon>Aedini</taxon>
        <taxon>Aedes</taxon>
        <taxon>Stegomyia</taxon>
    </lineage>
</organism>
<evidence type="ECO:0000256" key="1">
    <source>
        <dbReference type="ARBA" id="ARBA00001961"/>
    </source>
</evidence>
<evidence type="ECO:0000256" key="10">
    <source>
        <dbReference type="ARBA" id="ARBA00023002"/>
    </source>
</evidence>
<keyword evidence="6" id="KW-0479">Metal-binding</keyword>
<evidence type="ECO:0000313" key="14">
    <source>
        <dbReference type="Proteomes" id="UP000008820"/>
    </source>
</evidence>
<comment type="cofactor">
    <cofactor evidence="1">
        <name>L-ascorbate</name>
        <dbReference type="ChEBI" id="CHEBI:38290"/>
    </cofactor>
</comment>
<dbReference type="InterPro" id="IPR045054">
    <property type="entry name" value="P4HA-like"/>
</dbReference>
<dbReference type="InterPro" id="IPR013547">
    <property type="entry name" value="P4H_N"/>
</dbReference>
<comment type="function">
    <text evidence="2">Catalyzes the post-translational formation of 4-hydroxyproline in -Xaa-Pro-Gly- sequences in collagens and other proteins.</text>
</comment>
<protein>
    <recommendedName>
        <fullName evidence="5">procollagen-proline 4-dioxygenase</fullName>
        <ecNumber evidence="5">1.14.11.2</ecNumber>
    </recommendedName>
</protein>
<proteinExistence type="inferred from homology"/>
<dbReference type="InParanoid" id="A0A1S4G731"/>
<dbReference type="PROSITE" id="PS51471">
    <property type="entry name" value="FE2OG_OXY"/>
    <property type="match status" value="1"/>
</dbReference>
<dbReference type="GO" id="GO:0031418">
    <property type="term" value="F:L-ascorbic acid binding"/>
    <property type="evidence" value="ECO:0007669"/>
    <property type="project" value="UniProtKB-KW"/>
</dbReference>